<proteinExistence type="predicted"/>
<protein>
    <submittedName>
        <fullName evidence="1">Uncharacterized protein</fullName>
    </submittedName>
</protein>
<comment type="caution">
    <text evidence="1">The sequence shown here is derived from an EMBL/GenBank/DDBJ whole genome shotgun (WGS) entry which is preliminary data.</text>
</comment>
<name>A0ABQ0AC48_9GAMM</name>
<dbReference type="EMBL" id="BAABWN010000010">
    <property type="protein sequence ID" value="GAA6169221.1"/>
    <property type="molecule type" value="Genomic_DNA"/>
</dbReference>
<keyword evidence="2" id="KW-1185">Reference proteome</keyword>
<evidence type="ECO:0000313" key="2">
    <source>
        <dbReference type="Proteomes" id="UP001465153"/>
    </source>
</evidence>
<dbReference type="Proteomes" id="UP001465153">
    <property type="component" value="Unassembled WGS sequence"/>
</dbReference>
<reference evidence="1 2" key="1">
    <citation type="submission" date="2024-04" db="EMBL/GenBank/DDBJ databases">
        <title>Draft genome sequence of Sessilibacter corallicola NBRC 116591.</title>
        <authorList>
            <person name="Miyakawa T."/>
            <person name="Kusuya Y."/>
            <person name="Miura T."/>
        </authorList>
    </citation>
    <scope>NUCLEOTIDE SEQUENCE [LARGE SCALE GENOMIC DNA]</scope>
    <source>
        <strain evidence="1 2">KU-00831-HH</strain>
    </source>
</reference>
<gene>
    <name evidence="1" type="ORF">NBRC116591_30320</name>
</gene>
<sequence>MEEFRESIRLYRQLVNYGSGKVQLAEIVNTPHCNQFDHSRESALYYKDLYIDQSGVLDNNYLKNPPDDNTCAECKGHYLGSRPVINHNNDLRIGSLLEDHFMSFMNDKFHRNNIPLRCQRADLYKLNMPDFKIVNTEKNIDVLYFEFKCIFKPFIWVGRKIDGAHCYSHSMTLDCDIKLEKQKQLVMEQNISSKTIYIYIGMISHA</sequence>
<dbReference type="RefSeq" id="WP_353303784.1">
    <property type="nucleotide sequence ID" value="NZ_BAABWN010000010.1"/>
</dbReference>
<organism evidence="1 2">
    <name type="scientific">Sessilibacter corallicola</name>
    <dbReference type="NCBI Taxonomy" id="2904075"/>
    <lineage>
        <taxon>Bacteria</taxon>
        <taxon>Pseudomonadati</taxon>
        <taxon>Pseudomonadota</taxon>
        <taxon>Gammaproteobacteria</taxon>
        <taxon>Cellvibrionales</taxon>
        <taxon>Cellvibrionaceae</taxon>
        <taxon>Sessilibacter</taxon>
    </lineage>
</organism>
<evidence type="ECO:0000313" key="1">
    <source>
        <dbReference type="EMBL" id="GAA6169221.1"/>
    </source>
</evidence>
<accession>A0ABQ0AC48</accession>